<proteinExistence type="predicted"/>
<dbReference type="EMBL" id="WIRE01000001">
    <property type="protein sequence ID" value="MQX54352.1"/>
    <property type="molecule type" value="Genomic_DNA"/>
</dbReference>
<organism evidence="2 3">
    <name type="scientific">Alcanivorax sediminis</name>
    <dbReference type="NCBI Taxonomy" id="2663008"/>
    <lineage>
        <taxon>Bacteria</taxon>
        <taxon>Pseudomonadati</taxon>
        <taxon>Pseudomonadota</taxon>
        <taxon>Gammaproteobacteria</taxon>
        <taxon>Oceanospirillales</taxon>
        <taxon>Alcanivoracaceae</taxon>
        <taxon>Alcanivorax</taxon>
    </lineage>
</organism>
<accession>A0A6N7LVF9</accession>
<sequence>MTKKKFEPLVSIIVPLYNHEGYILDTINSIIEQTYRMVELIIIDDGSTDFSVNAVESIRGLCQERFSRFEFRSRPNKGLCATINEALEWCKGEYVSIIASDDLMCRDKTALQVNFLEANPQSAAVFSGVEIIHADGKHEATMPTPRRVYGFGDIFLHRHFLPAATQMARLKALKETGGYLDGIILEDWYMLLKLAETGKTLDSIEGVACLYRKHGTNISSNITKMNEGRAQVLDLYRNHPLYQRACSNAFLAASSEAGPDSLRSGLNYLWKAFVTYPLVVLQPRFVRQAVRLFFPVFFKGY</sequence>
<evidence type="ECO:0000313" key="2">
    <source>
        <dbReference type="EMBL" id="MQX54352.1"/>
    </source>
</evidence>
<evidence type="ECO:0000259" key="1">
    <source>
        <dbReference type="Pfam" id="PF00535"/>
    </source>
</evidence>
<dbReference type="InterPro" id="IPR029044">
    <property type="entry name" value="Nucleotide-diphossugar_trans"/>
</dbReference>
<dbReference type="AlphaFoldDB" id="A0A6N7LVF9"/>
<keyword evidence="3" id="KW-1185">Reference proteome</keyword>
<name>A0A6N7LVF9_9GAMM</name>
<dbReference type="CDD" id="cd00761">
    <property type="entry name" value="Glyco_tranf_GTA_type"/>
    <property type="match status" value="1"/>
</dbReference>
<keyword evidence="2" id="KW-0808">Transferase</keyword>
<dbReference type="GO" id="GO:0016758">
    <property type="term" value="F:hexosyltransferase activity"/>
    <property type="evidence" value="ECO:0007669"/>
    <property type="project" value="UniProtKB-ARBA"/>
</dbReference>
<dbReference type="RefSeq" id="WP_153501630.1">
    <property type="nucleotide sequence ID" value="NZ_WIRE01000001.1"/>
</dbReference>
<dbReference type="Gene3D" id="3.90.550.10">
    <property type="entry name" value="Spore Coat Polysaccharide Biosynthesis Protein SpsA, Chain A"/>
    <property type="match status" value="1"/>
</dbReference>
<comment type="caution">
    <text evidence="2">The sequence shown here is derived from an EMBL/GenBank/DDBJ whole genome shotgun (WGS) entry which is preliminary data.</text>
</comment>
<dbReference type="SUPFAM" id="SSF53448">
    <property type="entry name" value="Nucleotide-diphospho-sugar transferases"/>
    <property type="match status" value="1"/>
</dbReference>
<dbReference type="InterPro" id="IPR001173">
    <property type="entry name" value="Glyco_trans_2-like"/>
</dbReference>
<feature type="domain" description="Glycosyltransferase 2-like" evidence="1">
    <location>
        <begin position="11"/>
        <end position="175"/>
    </location>
</feature>
<gene>
    <name evidence="2" type="ORF">GFN93_13940</name>
</gene>
<dbReference type="Pfam" id="PF00535">
    <property type="entry name" value="Glycos_transf_2"/>
    <property type="match status" value="1"/>
</dbReference>
<dbReference type="Proteomes" id="UP000469421">
    <property type="component" value="Unassembled WGS sequence"/>
</dbReference>
<evidence type="ECO:0000313" key="3">
    <source>
        <dbReference type="Proteomes" id="UP000469421"/>
    </source>
</evidence>
<protein>
    <submittedName>
        <fullName evidence="2">Glycosyltransferase</fullName>
    </submittedName>
</protein>
<dbReference type="PANTHER" id="PTHR22916:SF3">
    <property type="entry name" value="UDP-GLCNAC:BETAGAL BETA-1,3-N-ACETYLGLUCOSAMINYLTRANSFERASE-LIKE PROTEIN 1"/>
    <property type="match status" value="1"/>
</dbReference>
<dbReference type="PANTHER" id="PTHR22916">
    <property type="entry name" value="GLYCOSYLTRANSFERASE"/>
    <property type="match status" value="1"/>
</dbReference>
<reference evidence="2 3" key="1">
    <citation type="submission" date="2019-10" db="EMBL/GenBank/DDBJ databases">
        <title>Alcanivorax sp.PA15-N-34 draft genome sequence.</title>
        <authorList>
            <person name="Liao X."/>
            <person name="Shao Z."/>
        </authorList>
    </citation>
    <scope>NUCLEOTIDE SEQUENCE [LARGE SCALE GENOMIC DNA]</scope>
    <source>
        <strain evidence="2 3">PA15-N-34</strain>
    </source>
</reference>